<evidence type="ECO:0000313" key="1">
    <source>
        <dbReference type="EMBL" id="MBD2605284.1"/>
    </source>
</evidence>
<proteinExistence type="predicted"/>
<protein>
    <submittedName>
        <fullName evidence="1">Uncharacterized protein</fullName>
    </submittedName>
</protein>
<comment type="caution">
    <text evidence="1">The sequence shown here is derived from an EMBL/GenBank/DDBJ whole genome shotgun (WGS) entry which is preliminary data.</text>
</comment>
<reference evidence="1 2" key="1">
    <citation type="journal article" date="2020" name="ISME J.">
        <title>Comparative genomics reveals insights into cyanobacterial evolution and habitat adaptation.</title>
        <authorList>
            <person name="Chen M.Y."/>
            <person name="Teng W.K."/>
            <person name="Zhao L."/>
            <person name="Hu C.X."/>
            <person name="Zhou Y.K."/>
            <person name="Han B.P."/>
            <person name="Song L.R."/>
            <person name="Shu W.S."/>
        </authorList>
    </citation>
    <scope>NUCLEOTIDE SEQUENCE [LARGE SCALE GENOMIC DNA]</scope>
    <source>
        <strain evidence="1 2">FACHB-248</strain>
    </source>
</reference>
<accession>A0ABR8GPE2</accession>
<dbReference type="Proteomes" id="UP000660380">
    <property type="component" value="Unassembled WGS sequence"/>
</dbReference>
<sequence>MQKSNRIAIDVQGITITLKRIVTLLESEEEDEYGISQPTDYAFKTVMNLVLQVHCLMGNSFPRASASTDEEGGISLDWASLDKERQVSLFCPFSPDKKAYIYHEKSDEYAVDYDVYTANLAHWLQWFNFLINF</sequence>
<keyword evidence="2" id="KW-1185">Reference proteome</keyword>
<evidence type="ECO:0000313" key="2">
    <source>
        <dbReference type="Proteomes" id="UP000660380"/>
    </source>
</evidence>
<organism evidence="1 2">
    <name type="scientific">Scytonema hofmannii FACHB-248</name>
    <dbReference type="NCBI Taxonomy" id="1842502"/>
    <lineage>
        <taxon>Bacteria</taxon>
        <taxon>Bacillati</taxon>
        <taxon>Cyanobacteriota</taxon>
        <taxon>Cyanophyceae</taxon>
        <taxon>Nostocales</taxon>
        <taxon>Scytonemataceae</taxon>
        <taxon>Scytonema</taxon>
    </lineage>
</organism>
<name>A0ABR8GPE2_9CYAN</name>
<gene>
    <name evidence="1" type="ORF">H6G81_12240</name>
</gene>
<dbReference type="EMBL" id="JACJTA010000021">
    <property type="protein sequence ID" value="MBD2605284.1"/>
    <property type="molecule type" value="Genomic_DNA"/>
</dbReference>